<dbReference type="Proteomes" id="UP000267341">
    <property type="component" value="Unassembled WGS sequence"/>
</dbReference>
<dbReference type="Pfam" id="PF06836">
    <property type="entry name" value="DUF1240"/>
    <property type="match status" value="1"/>
</dbReference>
<sequence length="100" mass="11279">MIGIGALPITIYILILSLRNIFNKSSERVNDNTLFDVIAIPVVGISFIVGFIATFILWLALALSPYIRCNISDDAIQNFYVTDQSLCKTIDPHAYFMHHF</sequence>
<gene>
    <name evidence="2" type="ORF">C7387_2548</name>
</gene>
<feature type="transmembrane region" description="Helical" evidence="1">
    <location>
        <begin position="6"/>
        <end position="22"/>
    </location>
</feature>
<keyword evidence="1" id="KW-1133">Transmembrane helix</keyword>
<reference evidence="2 3" key="1">
    <citation type="submission" date="2018-10" db="EMBL/GenBank/DDBJ databases">
        <title>Genomic Encyclopedia of Type Strains, Phase IV (KMG-IV): sequencing the most valuable type-strain genomes for metagenomic binning, comparative biology and taxonomic classification.</title>
        <authorList>
            <person name="Goeker M."/>
        </authorList>
    </citation>
    <scope>NUCLEOTIDE SEQUENCE [LARGE SCALE GENOMIC DNA]</scope>
    <source>
        <strain evidence="2 3">DSM 5079</strain>
    </source>
</reference>
<organism evidence="2 3">
    <name type="scientific">Yokenella regensburgei</name>
    <dbReference type="NCBI Taxonomy" id="158877"/>
    <lineage>
        <taxon>Bacteria</taxon>
        <taxon>Pseudomonadati</taxon>
        <taxon>Pseudomonadota</taxon>
        <taxon>Gammaproteobacteria</taxon>
        <taxon>Enterobacterales</taxon>
        <taxon>Enterobacteriaceae</taxon>
        <taxon>Yokenella</taxon>
    </lineage>
</organism>
<protein>
    <submittedName>
        <fullName evidence="2">Uncharacterized protein DUF1240</fullName>
    </submittedName>
</protein>
<evidence type="ECO:0000313" key="3">
    <source>
        <dbReference type="Proteomes" id="UP000267341"/>
    </source>
</evidence>
<proteinExistence type="predicted"/>
<accession>A0ABX9RWU0</accession>
<evidence type="ECO:0000313" key="2">
    <source>
        <dbReference type="EMBL" id="RKR54392.1"/>
    </source>
</evidence>
<comment type="caution">
    <text evidence="2">The sequence shown here is derived from an EMBL/GenBank/DDBJ whole genome shotgun (WGS) entry which is preliminary data.</text>
</comment>
<feature type="transmembrane region" description="Helical" evidence="1">
    <location>
        <begin position="34"/>
        <end position="61"/>
    </location>
</feature>
<keyword evidence="1" id="KW-0472">Membrane</keyword>
<name>A0ABX9RWU0_9ENTR</name>
<dbReference type="InterPro" id="IPR010665">
    <property type="entry name" value="DUF1240"/>
</dbReference>
<keyword evidence="1" id="KW-0812">Transmembrane</keyword>
<dbReference type="EMBL" id="RBIZ01000004">
    <property type="protein sequence ID" value="RKR54392.1"/>
    <property type="molecule type" value="Genomic_DNA"/>
</dbReference>
<keyword evidence="3" id="KW-1185">Reference proteome</keyword>
<evidence type="ECO:0000256" key="1">
    <source>
        <dbReference type="SAM" id="Phobius"/>
    </source>
</evidence>